<feature type="transmembrane region" description="Helical" evidence="1">
    <location>
        <begin position="98"/>
        <end position="117"/>
    </location>
</feature>
<comment type="caution">
    <text evidence="2">The sequence shown here is derived from an EMBL/GenBank/DDBJ whole genome shotgun (WGS) entry which is preliminary data.</text>
</comment>
<proteinExistence type="predicted"/>
<feature type="transmembrane region" description="Helical" evidence="1">
    <location>
        <begin position="167"/>
        <end position="185"/>
    </location>
</feature>
<dbReference type="EMBL" id="JABWGN010000011">
    <property type="protein sequence ID" value="NUW35447.1"/>
    <property type="molecule type" value="Genomic_DNA"/>
</dbReference>
<evidence type="ECO:0000313" key="2">
    <source>
        <dbReference type="EMBL" id="NUW35447.1"/>
    </source>
</evidence>
<name>A0A7Y6M5L2_9ACTN</name>
<dbReference type="AlphaFoldDB" id="A0A7Y6M5L2"/>
<dbReference type="Proteomes" id="UP000586042">
    <property type="component" value="Unassembled WGS sequence"/>
</dbReference>
<keyword evidence="1" id="KW-0472">Membrane</keyword>
<dbReference type="RefSeq" id="WP_175592869.1">
    <property type="nucleotide sequence ID" value="NZ_JABWGN010000011.1"/>
</dbReference>
<accession>A0A7Y6M5L2</accession>
<reference evidence="2 3" key="1">
    <citation type="submission" date="2020-06" db="EMBL/GenBank/DDBJ databases">
        <title>Nonomuraea sp. SMC257, a novel actinomycete isolated from soil.</title>
        <authorList>
            <person name="Chanama M."/>
        </authorList>
    </citation>
    <scope>NUCLEOTIDE SEQUENCE [LARGE SCALE GENOMIC DNA]</scope>
    <source>
        <strain evidence="2 3">SMC257</strain>
    </source>
</reference>
<sequence>MRPLRWRVSLALWAAAFVITAVPHAVSLVESLFATPDDTVYGMVAMYGGSCPGFELSMRLMPWAVVAWMPPAPAVVAVGFAAWALLARRGHRRWGRAVGWVTVALVTWNTVVFLAPAALDTAMGCRTGSVGLYEPDLLWSCLWDLLVAVLIILAVRVRRAGRWSPYVRVLLALTVVLLVSGTDAAPGEITEASPKLCERWGTMGYGGEATPDDTHREQAYLCVVRQEGVLRDEYAGTPDDRLLAIGRRLCRARLDGSGPHDASQDVAGEFGDQRLTAALRYLCPDLARSQDADEEQARVANERFIATAKRRCDRLPRHRPRVPAVRTARAALWSEFGALYASEEEPGEDFPALNDAYANHLVGGAPGQLAILTADEAMHVCVTVEAYRRRPPVEVKGWEQVVEVGYRSTTGDLRLTDDDGADDLPDLAIGGKGAYRVRVHMRGADAAMADDGDARQEFLVMVYPGTSTRQVVLRK</sequence>
<evidence type="ECO:0000256" key="1">
    <source>
        <dbReference type="SAM" id="Phobius"/>
    </source>
</evidence>
<evidence type="ECO:0000313" key="3">
    <source>
        <dbReference type="Proteomes" id="UP000586042"/>
    </source>
</evidence>
<keyword evidence="1" id="KW-0812">Transmembrane</keyword>
<organism evidence="2 3">
    <name type="scientific">Nonomuraea montanisoli</name>
    <dbReference type="NCBI Taxonomy" id="2741721"/>
    <lineage>
        <taxon>Bacteria</taxon>
        <taxon>Bacillati</taxon>
        <taxon>Actinomycetota</taxon>
        <taxon>Actinomycetes</taxon>
        <taxon>Streptosporangiales</taxon>
        <taxon>Streptosporangiaceae</taxon>
        <taxon>Nonomuraea</taxon>
    </lineage>
</organism>
<protein>
    <submittedName>
        <fullName evidence="2">Uncharacterized protein</fullName>
    </submittedName>
</protein>
<feature type="transmembrane region" description="Helical" evidence="1">
    <location>
        <begin position="137"/>
        <end position="155"/>
    </location>
</feature>
<feature type="transmembrane region" description="Helical" evidence="1">
    <location>
        <begin position="63"/>
        <end position="86"/>
    </location>
</feature>
<gene>
    <name evidence="2" type="ORF">HTZ77_29045</name>
</gene>
<keyword evidence="1" id="KW-1133">Transmembrane helix</keyword>
<keyword evidence="3" id="KW-1185">Reference proteome</keyword>